<feature type="region of interest" description="Disordered" evidence="1">
    <location>
        <begin position="1"/>
        <end position="50"/>
    </location>
</feature>
<evidence type="ECO:0000256" key="1">
    <source>
        <dbReference type="SAM" id="MobiDB-lite"/>
    </source>
</evidence>
<reference evidence="3" key="3">
    <citation type="submission" date="2020-05" db="UniProtKB">
        <authorList>
            <consortium name="EnsemblMetazoa"/>
        </authorList>
    </citation>
    <scope>IDENTIFICATION</scope>
    <source>
        <strain evidence="3">USDA</strain>
    </source>
</reference>
<reference evidence="2" key="2">
    <citation type="submission" date="2007-04" db="EMBL/GenBank/DDBJ databases">
        <title>The genome of the human body louse.</title>
        <authorList>
            <consortium name="The Human Body Louse Genome Consortium"/>
            <person name="Kirkness E."/>
            <person name="Walenz B."/>
            <person name="Hass B."/>
            <person name="Bruggner R."/>
            <person name="Strausberg R."/>
        </authorList>
    </citation>
    <scope>NUCLEOTIDE SEQUENCE</scope>
    <source>
        <strain evidence="2">USDA</strain>
    </source>
</reference>
<accession>E0W2R5</accession>
<feature type="region of interest" description="Disordered" evidence="1">
    <location>
        <begin position="290"/>
        <end position="421"/>
    </location>
</feature>
<proteinExistence type="predicted"/>
<protein>
    <submittedName>
        <fullName evidence="2 3">Uncharacterized protein</fullName>
    </submittedName>
</protein>
<dbReference type="AlphaFoldDB" id="E0W2R5"/>
<feature type="compositionally biased region" description="Low complexity" evidence="1">
    <location>
        <begin position="37"/>
        <end position="50"/>
    </location>
</feature>
<gene>
    <name evidence="3" type="primary">8239655</name>
    <name evidence="2" type="ORF">Phum_PHUM596670</name>
</gene>
<dbReference type="EnsemblMetazoa" id="PHUM596670-RA">
    <property type="protein sequence ID" value="PHUM596670-PA"/>
    <property type="gene ID" value="PHUM596670"/>
</dbReference>
<dbReference type="HOGENOM" id="CLU_652678_0_0_1"/>
<feature type="compositionally biased region" description="Basic and acidic residues" evidence="1">
    <location>
        <begin position="1"/>
        <end position="22"/>
    </location>
</feature>
<dbReference type="EMBL" id="AAZO01007270">
    <property type="status" value="NOT_ANNOTATED_CDS"/>
    <property type="molecule type" value="Genomic_DNA"/>
</dbReference>
<name>E0W2R5_PEDHC</name>
<dbReference type="KEGG" id="phu:Phum_PHUM596670"/>
<dbReference type="EMBL" id="DS235879">
    <property type="protein sequence ID" value="EEB19921.1"/>
    <property type="molecule type" value="Genomic_DNA"/>
</dbReference>
<feature type="compositionally biased region" description="Polar residues" evidence="1">
    <location>
        <begin position="405"/>
        <end position="421"/>
    </location>
</feature>
<dbReference type="InParanoid" id="E0W2R5"/>
<feature type="compositionally biased region" description="Basic and acidic residues" evidence="1">
    <location>
        <begin position="354"/>
        <end position="367"/>
    </location>
</feature>
<dbReference type="VEuPathDB" id="VectorBase:PHUM596670"/>
<feature type="region of interest" description="Disordered" evidence="1">
    <location>
        <begin position="179"/>
        <end position="204"/>
    </location>
</feature>
<keyword evidence="4" id="KW-1185">Reference proteome</keyword>
<sequence length="421" mass="47089">MTDSDEIYKITPKEETMTKEGSPEPDDDDERPKEIYSSFEETSKKSSSTSTLLSFLQNKPVVNFSQEPEVENSDNSTAFIRTILTSSDCPKNSVEVFKKLNQNPKVQCVENKCSTVEESEILNNKNESVILSKLKNEEPFEVFNSKLNINVEPFSRSEISFKPHPKKFIQLSDGYLDSSHSSTPPFESSSSSQENNVNPIKTDFDSAIPSDTVWRESPKVTVSNTSIISQTISENLPSKTELVPTSSIPVITLDESNDASVELIPTNVETTETNISQVPAYQSEIKVEETNGEIQVPTPVPIIPPTPRKRGRPRKQVLPNPSPLVESWGPNAQEFVAITPKEVKRSTRTKRKKFDGENERQDGEGTPKRRYTKNPNKKRKSLGPHPKKKPAEMENIQNFEEETRMSASEGQGGFSSKTGNC</sequence>
<evidence type="ECO:0000313" key="2">
    <source>
        <dbReference type="EMBL" id="EEB19921.1"/>
    </source>
</evidence>
<dbReference type="Proteomes" id="UP000009046">
    <property type="component" value="Unassembled WGS sequence"/>
</dbReference>
<evidence type="ECO:0000313" key="3">
    <source>
        <dbReference type="EnsemblMetazoa" id="PHUM596670-PA"/>
    </source>
</evidence>
<organism>
    <name type="scientific">Pediculus humanus subsp. corporis</name>
    <name type="common">Body louse</name>
    <dbReference type="NCBI Taxonomy" id="121224"/>
    <lineage>
        <taxon>Eukaryota</taxon>
        <taxon>Metazoa</taxon>
        <taxon>Ecdysozoa</taxon>
        <taxon>Arthropoda</taxon>
        <taxon>Hexapoda</taxon>
        <taxon>Insecta</taxon>
        <taxon>Pterygota</taxon>
        <taxon>Neoptera</taxon>
        <taxon>Paraneoptera</taxon>
        <taxon>Psocodea</taxon>
        <taxon>Troctomorpha</taxon>
        <taxon>Phthiraptera</taxon>
        <taxon>Anoplura</taxon>
        <taxon>Pediculidae</taxon>
        <taxon>Pediculus</taxon>
    </lineage>
</organism>
<dbReference type="GeneID" id="8239655"/>
<dbReference type="CTD" id="8239655"/>
<reference evidence="2" key="1">
    <citation type="submission" date="2007-04" db="EMBL/GenBank/DDBJ databases">
        <title>Annotation of Pediculus humanus corporis strain USDA.</title>
        <authorList>
            <person name="Kirkness E."/>
            <person name="Hannick L."/>
            <person name="Hass B."/>
            <person name="Bruggner R."/>
            <person name="Lawson D."/>
            <person name="Bidwell S."/>
            <person name="Joardar V."/>
            <person name="Caler E."/>
            <person name="Walenz B."/>
            <person name="Inman J."/>
            <person name="Schobel S."/>
            <person name="Galinsky K."/>
            <person name="Amedeo P."/>
            <person name="Strausberg R."/>
        </authorList>
    </citation>
    <scope>NUCLEOTIDE SEQUENCE</scope>
    <source>
        <strain evidence="2">USDA</strain>
    </source>
</reference>
<feature type="compositionally biased region" description="Basic residues" evidence="1">
    <location>
        <begin position="368"/>
        <end position="388"/>
    </location>
</feature>
<evidence type="ECO:0000313" key="4">
    <source>
        <dbReference type="Proteomes" id="UP000009046"/>
    </source>
</evidence>
<dbReference type="RefSeq" id="XP_002432659.1">
    <property type="nucleotide sequence ID" value="XM_002432614.1"/>
</dbReference>
<feature type="compositionally biased region" description="Low complexity" evidence="1">
    <location>
        <begin position="179"/>
        <end position="192"/>
    </location>
</feature>